<sequence>MIPQSCLGVGDRCLALKHEFNEAFELSGELRDSSTTFEPSSRWLLKHQDRHRKPVLWHQSGPSTPIPFLQHIPVRVFYFSAFQSRSMDNQSQPLWDKFKGPI</sequence>
<accession>A0A2P6NMM6</accession>
<evidence type="ECO:0000313" key="1">
    <source>
        <dbReference type="EMBL" id="PRP85216.1"/>
    </source>
</evidence>
<dbReference type="InParanoid" id="A0A2P6NMM6"/>
<reference evidence="1 2" key="1">
    <citation type="journal article" date="2018" name="Genome Biol. Evol.">
        <title>Multiple Roots of Fruiting Body Formation in Amoebozoa.</title>
        <authorList>
            <person name="Hillmann F."/>
            <person name="Forbes G."/>
            <person name="Novohradska S."/>
            <person name="Ferling I."/>
            <person name="Riege K."/>
            <person name="Groth M."/>
            <person name="Westermann M."/>
            <person name="Marz M."/>
            <person name="Spaller T."/>
            <person name="Winckler T."/>
            <person name="Schaap P."/>
            <person name="Glockner G."/>
        </authorList>
    </citation>
    <scope>NUCLEOTIDE SEQUENCE [LARGE SCALE GENOMIC DNA]</scope>
    <source>
        <strain evidence="1 2">Jena</strain>
    </source>
</reference>
<keyword evidence="2" id="KW-1185">Reference proteome</keyword>
<dbReference type="Proteomes" id="UP000241769">
    <property type="component" value="Unassembled WGS sequence"/>
</dbReference>
<protein>
    <submittedName>
        <fullName evidence="1">Uncharacterized protein</fullName>
    </submittedName>
</protein>
<gene>
    <name evidence="1" type="ORF">PROFUN_06986</name>
</gene>
<organism evidence="1 2">
    <name type="scientific">Planoprotostelium fungivorum</name>
    <dbReference type="NCBI Taxonomy" id="1890364"/>
    <lineage>
        <taxon>Eukaryota</taxon>
        <taxon>Amoebozoa</taxon>
        <taxon>Evosea</taxon>
        <taxon>Variosea</taxon>
        <taxon>Cavosteliida</taxon>
        <taxon>Cavosteliaceae</taxon>
        <taxon>Planoprotostelium</taxon>
    </lineage>
</organism>
<evidence type="ECO:0000313" key="2">
    <source>
        <dbReference type="Proteomes" id="UP000241769"/>
    </source>
</evidence>
<proteinExistence type="predicted"/>
<comment type="caution">
    <text evidence="1">The sequence shown here is derived from an EMBL/GenBank/DDBJ whole genome shotgun (WGS) entry which is preliminary data.</text>
</comment>
<dbReference type="EMBL" id="MDYQ01000048">
    <property type="protein sequence ID" value="PRP85216.1"/>
    <property type="molecule type" value="Genomic_DNA"/>
</dbReference>
<dbReference type="AlphaFoldDB" id="A0A2P6NMM6"/>
<name>A0A2P6NMM6_9EUKA</name>